<dbReference type="Gene3D" id="3.30.530.20">
    <property type="match status" value="1"/>
</dbReference>
<reference evidence="1 2" key="1">
    <citation type="submission" date="2023-07" db="EMBL/GenBank/DDBJ databases">
        <title>Sequencing the genomes of 1000 actinobacteria strains.</title>
        <authorList>
            <person name="Klenk H.-P."/>
        </authorList>
    </citation>
    <scope>NUCLEOTIDE SEQUENCE [LARGE SCALE GENOMIC DNA]</scope>
    <source>
        <strain evidence="1 2">DSM 19426</strain>
    </source>
</reference>
<protein>
    <recommendedName>
        <fullName evidence="3">Polyketide cyclase / dehydrase and lipid transport</fullName>
    </recommendedName>
</protein>
<dbReference type="InterPro" id="IPR023393">
    <property type="entry name" value="START-like_dom_sf"/>
</dbReference>
<dbReference type="SUPFAM" id="SSF55961">
    <property type="entry name" value="Bet v1-like"/>
    <property type="match status" value="1"/>
</dbReference>
<dbReference type="Proteomes" id="UP001183648">
    <property type="component" value="Unassembled WGS sequence"/>
</dbReference>
<comment type="caution">
    <text evidence="1">The sequence shown here is derived from an EMBL/GenBank/DDBJ whole genome shotgun (WGS) entry which is preliminary data.</text>
</comment>
<dbReference type="EMBL" id="JAVDYG010000001">
    <property type="protein sequence ID" value="MDR7362781.1"/>
    <property type="molecule type" value="Genomic_DNA"/>
</dbReference>
<dbReference type="RefSeq" id="WP_310302197.1">
    <property type="nucleotide sequence ID" value="NZ_BAAAPS010000013.1"/>
</dbReference>
<accession>A0ABU2BWJ6</accession>
<keyword evidence="2" id="KW-1185">Reference proteome</keyword>
<evidence type="ECO:0008006" key="3">
    <source>
        <dbReference type="Google" id="ProtNLM"/>
    </source>
</evidence>
<evidence type="ECO:0000313" key="1">
    <source>
        <dbReference type="EMBL" id="MDR7362781.1"/>
    </source>
</evidence>
<dbReference type="InterPro" id="IPR019587">
    <property type="entry name" value="Polyketide_cyclase/dehydratase"/>
</dbReference>
<gene>
    <name evidence="1" type="ORF">J2S63_002334</name>
</gene>
<dbReference type="Pfam" id="PF10604">
    <property type="entry name" value="Polyketide_cyc2"/>
    <property type="match status" value="1"/>
</dbReference>
<sequence>MQVFVAAPRDRVAVYFADPVNRPEWQASLRRVEILDPGEPHVGQRWVDHVHAAPPFHLRTTRWEPGRVWAEEGTSGPFTAVATLRFEDEVRDGVAGTRVTCTPRVTARGPARPLALGARLVAEVLVRNDLGRAARLLSRRR</sequence>
<organism evidence="1 2">
    <name type="scientific">Nocardioides marmoribigeumensis</name>
    <dbReference type="NCBI Taxonomy" id="433649"/>
    <lineage>
        <taxon>Bacteria</taxon>
        <taxon>Bacillati</taxon>
        <taxon>Actinomycetota</taxon>
        <taxon>Actinomycetes</taxon>
        <taxon>Propionibacteriales</taxon>
        <taxon>Nocardioidaceae</taxon>
        <taxon>Nocardioides</taxon>
    </lineage>
</organism>
<proteinExistence type="predicted"/>
<name>A0ABU2BWJ6_9ACTN</name>
<evidence type="ECO:0000313" key="2">
    <source>
        <dbReference type="Proteomes" id="UP001183648"/>
    </source>
</evidence>